<sequence>MTVTSGSTIRSANQAMPILRHRCRLCTIAPIRRQRSPPGSRLDCTTLFLLHSWLADAPD</sequence>
<reference evidence="1 2" key="1">
    <citation type="submission" date="2019-11" db="EMBL/GenBank/DDBJ databases">
        <title>Whole genome sequence of Oryza granulata.</title>
        <authorList>
            <person name="Li W."/>
        </authorList>
    </citation>
    <scope>NUCLEOTIDE SEQUENCE [LARGE SCALE GENOMIC DNA]</scope>
    <source>
        <strain evidence="2">cv. Menghai</strain>
        <tissue evidence="1">Leaf</tissue>
    </source>
</reference>
<dbReference type="EMBL" id="SPHZ02000003">
    <property type="protein sequence ID" value="KAF0922610.1"/>
    <property type="molecule type" value="Genomic_DNA"/>
</dbReference>
<name>A0A6G1ECT6_9ORYZ</name>
<keyword evidence="2" id="KW-1185">Reference proteome</keyword>
<dbReference type="AlphaFoldDB" id="A0A6G1ECT6"/>
<organism evidence="1 2">
    <name type="scientific">Oryza meyeriana var. granulata</name>
    <dbReference type="NCBI Taxonomy" id="110450"/>
    <lineage>
        <taxon>Eukaryota</taxon>
        <taxon>Viridiplantae</taxon>
        <taxon>Streptophyta</taxon>
        <taxon>Embryophyta</taxon>
        <taxon>Tracheophyta</taxon>
        <taxon>Spermatophyta</taxon>
        <taxon>Magnoliopsida</taxon>
        <taxon>Liliopsida</taxon>
        <taxon>Poales</taxon>
        <taxon>Poaceae</taxon>
        <taxon>BOP clade</taxon>
        <taxon>Oryzoideae</taxon>
        <taxon>Oryzeae</taxon>
        <taxon>Oryzinae</taxon>
        <taxon>Oryza</taxon>
        <taxon>Oryza meyeriana</taxon>
    </lineage>
</organism>
<comment type="caution">
    <text evidence="1">The sequence shown here is derived from an EMBL/GenBank/DDBJ whole genome shotgun (WGS) entry which is preliminary data.</text>
</comment>
<accession>A0A6G1ECT6</accession>
<proteinExistence type="predicted"/>
<protein>
    <submittedName>
        <fullName evidence="1">Uncharacterized protein</fullName>
    </submittedName>
</protein>
<evidence type="ECO:0000313" key="1">
    <source>
        <dbReference type="EMBL" id="KAF0922610.1"/>
    </source>
</evidence>
<dbReference type="Proteomes" id="UP000479710">
    <property type="component" value="Unassembled WGS sequence"/>
</dbReference>
<evidence type="ECO:0000313" key="2">
    <source>
        <dbReference type="Proteomes" id="UP000479710"/>
    </source>
</evidence>
<gene>
    <name evidence="1" type="ORF">E2562_001019</name>
</gene>